<gene>
    <name evidence="1" type="ORF">HC176_07240</name>
</gene>
<proteinExistence type="predicted"/>
<keyword evidence="1" id="KW-0255">Endonuclease</keyword>
<dbReference type="Pfam" id="PF09561">
    <property type="entry name" value="RE_HpaII"/>
    <property type="match status" value="1"/>
</dbReference>
<comment type="caution">
    <text evidence="1">The sequence shown here is derived from an EMBL/GenBank/DDBJ whole genome shotgun (WGS) entry which is preliminary data.</text>
</comment>
<dbReference type="InterPro" id="IPR019062">
    <property type="entry name" value="Restrct_endonuc_II_HpaII"/>
</dbReference>
<organism evidence="1 2">
    <name type="scientific">Tamlana crocina</name>
    <dbReference type="NCBI Taxonomy" id="393006"/>
    <lineage>
        <taxon>Bacteria</taxon>
        <taxon>Pseudomonadati</taxon>
        <taxon>Bacteroidota</taxon>
        <taxon>Flavobacteriia</taxon>
        <taxon>Flavobacteriales</taxon>
        <taxon>Flavobacteriaceae</taxon>
        <taxon>Tamlana</taxon>
    </lineage>
</organism>
<dbReference type="EMBL" id="JAAVJS010000008">
    <property type="protein sequence ID" value="NJX15281.1"/>
    <property type="molecule type" value="Genomic_DNA"/>
</dbReference>
<keyword evidence="1" id="KW-0378">Hydrolase</keyword>
<evidence type="ECO:0000313" key="2">
    <source>
        <dbReference type="Proteomes" id="UP000760545"/>
    </source>
</evidence>
<protein>
    <submittedName>
        <fullName evidence="1">HpaII family restriction endonuclease</fullName>
    </submittedName>
</protein>
<dbReference type="Proteomes" id="UP000760545">
    <property type="component" value="Unassembled WGS sequence"/>
</dbReference>
<name>A0ABX1DAA4_9FLAO</name>
<dbReference type="GO" id="GO:0004519">
    <property type="term" value="F:endonuclease activity"/>
    <property type="evidence" value="ECO:0007669"/>
    <property type="project" value="UniProtKB-KW"/>
</dbReference>
<keyword evidence="1" id="KW-0540">Nuclease</keyword>
<dbReference type="RefSeq" id="WP_167917527.1">
    <property type="nucleotide sequence ID" value="NZ_JAAVJS010000008.1"/>
</dbReference>
<sequence>MLKGNKGEWSELYTFFKLLAEGKLFSADENLQKTKSFVQLLSIYRKDSGKKLDYNIAPDRNINIIDSNSEQTILSFSQKKAELIADRLSDEIRSKSGVSQDLIELIQELSISQVADKTLGKGDINVHIYDPVHGISSNQEFSIKSFLGSDPTLFNANKTTNITYKITDKYNQPISDDDLALVNSITSGHKYIKRMAKLSELGYSVDFDSFDDDTFKLNLQVIDSDLPEIIAHIVKDKFVSSVVRMNEVIEKINKDNPMNYDLSQGHRFYEYRLVNFLVEAALGMTSKSVWSGKYDIVGGIIIIKQNTEMLCYHLIDFNKFKQYLKNASRLDNPSGSKMGYGKVYKNDNGSFIKLNFQIKA</sequence>
<evidence type="ECO:0000313" key="1">
    <source>
        <dbReference type="EMBL" id="NJX15281.1"/>
    </source>
</evidence>
<accession>A0ABX1DAA4</accession>
<reference evidence="1 2" key="1">
    <citation type="submission" date="2020-03" db="EMBL/GenBank/DDBJ databases">
        <title>Tamlana sp. nov, isolated from XXX.</title>
        <authorList>
            <person name="Cao W.R."/>
        </authorList>
    </citation>
    <scope>NUCLEOTIDE SEQUENCE [LARGE SCALE GENOMIC DNA]</scope>
    <source>
        <strain evidence="1 2">HST1-43</strain>
    </source>
</reference>
<keyword evidence="2" id="KW-1185">Reference proteome</keyword>